<accession>A0A4Y8WLF1</accession>
<dbReference type="SMART" id="SM00260">
    <property type="entry name" value="CheW"/>
    <property type="match status" value="1"/>
</dbReference>
<name>A0A4Y8WLF1_9VIBR</name>
<dbReference type="PROSITE" id="PS50851">
    <property type="entry name" value="CHEW"/>
    <property type="match status" value="1"/>
</dbReference>
<dbReference type="PANTHER" id="PTHR22617:SF23">
    <property type="entry name" value="CHEMOTAXIS PROTEIN CHEW"/>
    <property type="match status" value="1"/>
</dbReference>
<dbReference type="GO" id="GO:0006935">
    <property type="term" value="P:chemotaxis"/>
    <property type="evidence" value="ECO:0007669"/>
    <property type="project" value="InterPro"/>
</dbReference>
<dbReference type="InterPro" id="IPR002545">
    <property type="entry name" value="CheW-lke_dom"/>
</dbReference>
<dbReference type="Pfam" id="PF01584">
    <property type="entry name" value="CheW"/>
    <property type="match status" value="1"/>
</dbReference>
<dbReference type="AlphaFoldDB" id="A0A4Y8WLF1"/>
<keyword evidence="3" id="KW-1185">Reference proteome</keyword>
<dbReference type="OrthoDB" id="9790406at2"/>
<evidence type="ECO:0000259" key="1">
    <source>
        <dbReference type="PROSITE" id="PS50851"/>
    </source>
</evidence>
<dbReference type="GO" id="GO:0007165">
    <property type="term" value="P:signal transduction"/>
    <property type="evidence" value="ECO:0007669"/>
    <property type="project" value="InterPro"/>
</dbReference>
<dbReference type="Gene3D" id="2.40.50.180">
    <property type="entry name" value="CheA-289, Domain 4"/>
    <property type="match status" value="1"/>
</dbReference>
<dbReference type="PANTHER" id="PTHR22617">
    <property type="entry name" value="CHEMOTAXIS SENSOR HISTIDINE KINASE-RELATED"/>
    <property type="match status" value="1"/>
</dbReference>
<sequence>MKEKYLEFKVAGKYFAYPIEKIREIMEYPQIEAISGAPSQLLGVMNLRGRLVVVFDIAACLGEEVRPVSSKTCVIVTEVVRDGQTYVIANKVDLVRQVIDVSKADLEPIPELGGYIESPMVGGVAKLEQRLLTILNVDELLSNKQWFWVLDQNNRSEVKHE</sequence>
<reference evidence="2 3" key="1">
    <citation type="submission" date="2019-01" db="EMBL/GenBank/DDBJ databases">
        <title>Vibrio BEI176 sp. nov, a marine bacterium isolated from China: eastern marignal seas.</title>
        <authorList>
            <person name="Li B."/>
        </authorList>
    </citation>
    <scope>NUCLEOTIDE SEQUENCE [LARGE SCALE GENOMIC DNA]</scope>
    <source>
        <strain evidence="2 3">BEI176</strain>
    </source>
</reference>
<dbReference type="Gene3D" id="2.30.30.40">
    <property type="entry name" value="SH3 Domains"/>
    <property type="match status" value="1"/>
</dbReference>
<evidence type="ECO:0000313" key="2">
    <source>
        <dbReference type="EMBL" id="TFH93694.1"/>
    </source>
</evidence>
<proteinExistence type="predicted"/>
<dbReference type="InterPro" id="IPR036061">
    <property type="entry name" value="CheW-like_dom_sf"/>
</dbReference>
<organism evidence="2 3">
    <name type="scientific">Vibrio ouci</name>
    <dbReference type="NCBI Taxonomy" id="2499078"/>
    <lineage>
        <taxon>Bacteria</taxon>
        <taxon>Pseudomonadati</taxon>
        <taxon>Pseudomonadota</taxon>
        <taxon>Gammaproteobacteria</taxon>
        <taxon>Vibrionales</taxon>
        <taxon>Vibrionaceae</taxon>
        <taxon>Vibrio</taxon>
    </lineage>
</organism>
<dbReference type="Proteomes" id="UP000297753">
    <property type="component" value="Unassembled WGS sequence"/>
</dbReference>
<gene>
    <name evidence="2" type="ORF">ELS82_00755</name>
</gene>
<comment type="caution">
    <text evidence="2">The sequence shown here is derived from an EMBL/GenBank/DDBJ whole genome shotgun (WGS) entry which is preliminary data.</text>
</comment>
<dbReference type="EMBL" id="SATR01000001">
    <property type="protein sequence ID" value="TFH93694.1"/>
    <property type="molecule type" value="Genomic_DNA"/>
</dbReference>
<dbReference type="SUPFAM" id="SSF50341">
    <property type="entry name" value="CheW-like"/>
    <property type="match status" value="1"/>
</dbReference>
<dbReference type="GO" id="GO:0005829">
    <property type="term" value="C:cytosol"/>
    <property type="evidence" value="ECO:0007669"/>
    <property type="project" value="TreeGrafter"/>
</dbReference>
<feature type="domain" description="CheW-like" evidence="1">
    <location>
        <begin position="2"/>
        <end position="146"/>
    </location>
</feature>
<protein>
    <submittedName>
        <fullName evidence="2">Purine-binding chemotaxis protein CheW</fullName>
    </submittedName>
</protein>
<evidence type="ECO:0000313" key="3">
    <source>
        <dbReference type="Proteomes" id="UP000297753"/>
    </source>
</evidence>
<dbReference type="InterPro" id="IPR039315">
    <property type="entry name" value="CheW"/>
</dbReference>